<keyword evidence="1" id="KW-0342">GTP-binding</keyword>
<name>A0ABQ4GR02_9ACTN</name>
<keyword evidence="4" id="KW-1185">Reference proteome</keyword>
<sequence length="598" mass="63031">MHVVATAGHVDHGKSTLVRALTGMEPDRLAEERRRGLTIELGYAWTTLPSGERVAFVDVPGHERFLGTMLAGVGPVPAVMFVVAADEGWMPQSEEHLVAVRTLGVRHGLLAVTRADLADPAPALEDARDRLAAAGLGDVEALAVSGRTGEGLDGLRAALDRLVAALPAPDPRAPVRLWIDRAFSVRGSGTVVTGTLPAGRVEVGDELELDGEPVRVRGLESLKEHVESVTGVARVALNLRGRITPQRGHALVTPGAWTTTSLVDVRVTRAEGARGPLPARLTAHIGSASVPCEVRPLGPETEGAAARLRLARSLPLHLGDALLLRDPGRGQGELRVLARATVLDVRPPELRRRGAARERAKALADASADAASLLRTHLLLRDGELVAMGCPPEGRPVAAGWHADPDHWSGLSARLPEVVRRYAADHPLEPGMPVEAARHELGLPDRRLVTALVRPPLTVADGRITTTGRVVTGTAGLPAPVARAVRALLDDLAKAPFQAPEAGRLAALGLGPRELAAAVRAGALLRVADGVVLAPGADARAAALLARLPQPFTVSRARSALGTSRRVAVPLLEHLDRKGLTERVDEVHRRCRPATVAP</sequence>
<dbReference type="Pfam" id="PF00009">
    <property type="entry name" value="GTP_EFTU"/>
    <property type="match status" value="1"/>
</dbReference>
<dbReference type="SUPFAM" id="SSF50447">
    <property type="entry name" value="Translation proteins"/>
    <property type="match status" value="1"/>
</dbReference>
<dbReference type="SUPFAM" id="SSF46785">
    <property type="entry name" value="Winged helix' DNA-binding domain"/>
    <property type="match status" value="1"/>
</dbReference>
<dbReference type="RefSeq" id="WP_204050226.1">
    <property type="nucleotide sequence ID" value="NZ_BOOF01000028.1"/>
</dbReference>
<evidence type="ECO:0000313" key="3">
    <source>
        <dbReference type="EMBL" id="GIH63861.1"/>
    </source>
</evidence>
<evidence type="ECO:0000259" key="2">
    <source>
        <dbReference type="PROSITE" id="PS51722"/>
    </source>
</evidence>
<keyword evidence="3" id="KW-0648">Protein biosynthesis</keyword>
<dbReference type="GO" id="GO:0003746">
    <property type="term" value="F:translation elongation factor activity"/>
    <property type="evidence" value="ECO:0007669"/>
    <property type="project" value="UniProtKB-KW"/>
</dbReference>
<dbReference type="InterPro" id="IPR000795">
    <property type="entry name" value="T_Tr_GTP-bd_dom"/>
</dbReference>
<feature type="domain" description="Tr-type G" evidence="2">
    <location>
        <begin position="1"/>
        <end position="170"/>
    </location>
</feature>
<organism evidence="3 4">
    <name type="scientific">Microbispora siamensis</name>
    <dbReference type="NCBI Taxonomy" id="564413"/>
    <lineage>
        <taxon>Bacteria</taxon>
        <taxon>Bacillati</taxon>
        <taxon>Actinomycetota</taxon>
        <taxon>Actinomycetes</taxon>
        <taxon>Streptosporangiales</taxon>
        <taxon>Streptosporangiaceae</taxon>
        <taxon>Microbispora</taxon>
    </lineage>
</organism>
<dbReference type="Gene3D" id="2.40.30.10">
    <property type="entry name" value="Translation factors"/>
    <property type="match status" value="1"/>
</dbReference>
<evidence type="ECO:0000313" key="4">
    <source>
        <dbReference type="Proteomes" id="UP000660454"/>
    </source>
</evidence>
<dbReference type="SUPFAM" id="SSF52540">
    <property type="entry name" value="P-loop containing nucleoside triphosphate hydrolases"/>
    <property type="match status" value="1"/>
</dbReference>
<reference evidence="3 4" key="1">
    <citation type="submission" date="2021-01" db="EMBL/GenBank/DDBJ databases">
        <title>Whole genome shotgun sequence of Microbispora siamensis NBRC 104113.</title>
        <authorList>
            <person name="Komaki H."/>
            <person name="Tamura T."/>
        </authorList>
    </citation>
    <scope>NUCLEOTIDE SEQUENCE [LARGE SCALE GENOMIC DNA]</scope>
    <source>
        <strain evidence="3 4">NBRC 104113</strain>
    </source>
</reference>
<dbReference type="InterPro" id="IPR036388">
    <property type="entry name" value="WH-like_DNA-bd_sf"/>
</dbReference>
<dbReference type="PANTHER" id="PTHR43721:SF22">
    <property type="entry name" value="ELONGATION FACTOR TU, MITOCHONDRIAL"/>
    <property type="match status" value="1"/>
</dbReference>
<dbReference type="Gene3D" id="1.10.10.10">
    <property type="entry name" value="Winged helix-like DNA-binding domain superfamily/Winged helix DNA-binding domain"/>
    <property type="match status" value="1"/>
</dbReference>
<dbReference type="Proteomes" id="UP000660454">
    <property type="component" value="Unassembled WGS sequence"/>
</dbReference>
<dbReference type="Pfam" id="PF09107">
    <property type="entry name" value="WHD_3rd_SelB"/>
    <property type="match status" value="1"/>
</dbReference>
<dbReference type="InterPro" id="IPR027417">
    <property type="entry name" value="P-loop_NTPase"/>
</dbReference>
<dbReference type="PANTHER" id="PTHR43721">
    <property type="entry name" value="ELONGATION FACTOR TU-RELATED"/>
    <property type="match status" value="1"/>
</dbReference>
<protein>
    <submittedName>
        <fullName evidence="3">Translation elongation factor</fullName>
    </submittedName>
</protein>
<keyword evidence="1" id="KW-0547">Nucleotide-binding</keyword>
<proteinExistence type="predicted"/>
<dbReference type="InterPro" id="IPR036390">
    <property type="entry name" value="WH_DNA-bd_sf"/>
</dbReference>
<dbReference type="CDD" id="cd04171">
    <property type="entry name" value="SelB"/>
    <property type="match status" value="1"/>
</dbReference>
<comment type="caution">
    <text evidence="3">The sequence shown here is derived from an EMBL/GenBank/DDBJ whole genome shotgun (WGS) entry which is preliminary data.</text>
</comment>
<evidence type="ECO:0000256" key="1">
    <source>
        <dbReference type="ARBA" id="ARBA00023134"/>
    </source>
</evidence>
<dbReference type="Gene3D" id="3.40.50.300">
    <property type="entry name" value="P-loop containing nucleotide triphosphate hydrolases"/>
    <property type="match status" value="1"/>
</dbReference>
<accession>A0ABQ4GR02</accession>
<keyword evidence="3" id="KW-0251">Elongation factor</keyword>
<dbReference type="EMBL" id="BOOF01000028">
    <property type="protein sequence ID" value="GIH63861.1"/>
    <property type="molecule type" value="Genomic_DNA"/>
</dbReference>
<dbReference type="InterPro" id="IPR050055">
    <property type="entry name" value="EF-Tu_GTPase"/>
</dbReference>
<dbReference type="InterPro" id="IPR015191">
    <property type="entry name" value="SelB_WHD4"/>
</dbReference>
<gene>
    <name evidence="3" type="primary">selB</name>
    <name evidence="3" type="ORF">Msi02_46780</name>
</gene>
<dbReference type="PROSITE" id="PS51722">
    <property type="entry name" value="G_TR_2"/>
    <property type="match status" value="1"/>
</dbReference>
<dbReference type="InterPro" id="IPR009000">
    <property type="entry name" value="Transl_B-barrel_sf"/>
</dbReference>